<sequence>MKPLLGWLGRTGLLYLLLCAGIAFYLFAWPAISGQFSGESLRQDAMSVAEVRDRLTEERAAAQAALEARTEAISGASAEAVAGRLAAARAERATLAAELAEGSGWLDRIRPSRILARKRLELRAAALDAEIAALEAVSERSTREAALAEAEDRLADYARIPTESAIAASRRLCSNASAALAAFDRQEPLERNLRTIFLRERQALTERRDTRCAEARDRIDRRTRGLAAARAASAARQRLAALEEVAAAILPDPTTGISNTTLRDVMGRAALALLAILLMPFAIRTLFYFGLAPLAERRPPIRLITGREPVPEPIAASERSAPSLQIELGEGEELLVRQSFLQSSQSGAEMRTRWLLSWRDPLTSLASGMAFLTGARGTGAVFGISARADPFAEIARIDLAPGAALVLQPRALAAVVQPIDRPVAIRSRWRLFSLHAWLTFQFRFLVFHGPAGLIVKGGRGVRVEPARIGRVFGQDQLLGFSARTGYAIRRNETFQPYLFGREPLFRDRVADEDANGQGVLVIEEAPMAGRRTSVRAGLENTFDALLKAFGI</sequence>
<name>A0ABY5T3I6_9SPHN</name>
<keyword evidence="2" id="KW-1133">Transmembrane helix</keyword>
<evidence type="ECO:0000256" key="1">
    <source>
        <dbReference type="SAM" id="Coils"/>
    </source>
</evidence>
<accession>A0ABY5T3I6</accession>
<evidence type="ECO:0000313" key="3">
    <source>
        <dbReference type="EMBL" id="UVI40134.1"/>
    </source>
</evidence>
<proteinExistence type="predicted"/>
<evidence type="ECO:0000256" key="2">
    <source>
        <dbReference type="SAM" id="Phobius"/>
    </source>
</evidence>
<dbReference type="EMBL" id="CP092471">
    <property type="protein sequence ID" value="UVI40134.1"/>
    <property type="molecule type" value="Genomic_DNA"/>
</dbReference>
<dbReference type="RefSeq" id="WP_265560150.1">
    <property type="nucleotide sequence ID" value="NZ_CP092471.1"/>
</dbReference>
<gene>
    <name evidence="3" type="ORF">L1F33_04050</name>
</gene>
<dbReference type="Proteomes" id="UP001065265">
    <property type="component" value="Chromosome"/>
</dbReference>
<feature type="transmembrane region" description="Helical" evidence="2">
    <location>
        <begin position="12"/>
        <end position="32"/>
    </location>
</feature>
<keyword evidence="1" id="KW-0175">Coiled coil</keyword>
<keyword evidence="2" id="KW-0472">Membrane</keyword>
<evidence type="ECO:0000313" key="4">
    <source>
        <dbReference type="Proteomes" id="UP001065265"/>
    </source>
</evidence>
<reference evidence="3" key="1">
    <citation type="submission" date="2022-02" db="EMBL/GenBank/DDBJ databases">
        <title>Qipengyuania spongiae sp. nov., isolated from marine sponge.</title>
        <authorList>
            <person name="Li Z."/>
            <person name="Zhang M."/>
        </authorList>
    </citation>
    <scope>NUCLEOTIDE SEQUENCE</scope>
    <source>
        <strain evidence="3">PHS-Z21</strain>
    </source>
</reference>
<organism evidence="3 4">
    <name type="scientific">Qipengyuania spongiae</name>
    <dbReference type="NCBI Taxonomy" id="2909673"/>
    <lineage>
        <taxon>Bacteria</taxon>
        <taxon>Pseudomonadati</taxon>
        <taxon>Pseudomonadota</taxon>
        <taxon>Alphaproteobacteria</taxon>
        <taxon>Sphingomonadales</taxon>
        <taxon>Erythrobacteraceae</taxon>
        <taxon>Qipengyuania</taxon>
    </lineage>
</organism>
<protein>
    <submittedName>
        <fullName evidence="3">Uncharacterized protein</fullName>
    </submittedName>
</protein>
<feature type="coiled-coil region" evidence="1">
    <location>
        <begin position="117"/>
        <end position="151"/>
    </location>
</feature>
<keyword evidence="2" id="KW-0812">Transmembrane</keyword>
<keyword evidence="4" id="KW-1185">Reference proteome</keyword>
<feature type="transmembrane region" description="Helical" evidence="2">
    <location>
        <begin position="269"/>
        <end position="291"/>
    </location>
</feature>